<protein>
    <recommendedName>
        <fullName evidence="5">Zn(2)-C6 fungal-type domain-containing protein</fullName>
    </recommendedName>
</protein>
<evidence type="ECO:0000259" key="5">
    <source>
        <dbReference type="PROSITE" id="PS50048"/>
    </source>
</evidence>
<feature type="region of interest" description="Disordered" evidence="4">
    <location>
        <begin position="103"/>
        <end position="156"/>
    </location>
</feature>
<dbReference type="Pfam" id="PF04082">
    <property type="entry name" value="Fungal_trans"/>
    <property type="match status" value="1"/>
</dbReference>
<evidence type="ECO:0000313" key="6">
    <source>
        <dbReference type="EMBL" id="TXB97064.1"/>
    </source>
</evidence>
<feature type="compositionally biased region" description="Polar residues" evidence="4">
    <location>
        <begin position="19"/>
        <end position="34"/>
    </location>
</feature>
<dbReference type="GO" id="GO:0008270">
    <property type="term" value="F:zinc ion binding"/>
    <property type="evidence" value="ECO:0007669"/>
    <property type="project" value="InterPro"/>
</dbReference>
<dbReference type="CDD" id="cd12148">
    <property type="entry name" value="fungal_TF_MHR"/>
    <property type="match status" value="1"/>
</dbReference>
<evidence type="ECO:0000313" key="7">
    <source>
        <dbReference type="Proteomes" id="UP000321331"/>
    </source>
</evidence>
<name>A0A5C6SE64_FUSOC</name>
<dbReference type="InterPro" id="IPR036864">
    <property type="entry name" value="Zn2-C6_fun-type_DNA-bd_sf"/>
</dbReference>
<keyword evidence="2" id="KW-0479">Metal-binding</keyword>
<dbReference type="Gene3D" id="4.10.240.10">
    <property type="entry name" value="Zn(2)-C6 fungal-type DNA-binding domain"/>
    <property type="match status" value="1"/>
</dbReference>
<evidence type="ECO:0000256" key="1">
    <source>
        <dbReference type="ARBA" id="ARBA00004123"/>
    </source>
</evidence>
<organism evidence="6 7">
    <name type="scientific">Fusarium oxysporum f. sp. cubense</name>
    <dbReference type="NCBI Taxonomy" id="61366"/>
    <lineage>
        <taxon>Eukaryota</taxon>
        <taxon>Fungi</taxon>
        <taxon>Dikarya</taxon>
        <taxon>Ascomycota</taxon>
        <taxon>Pezizomycotina</taxon>
        <taxon>Sordariomycetes</taxon>
        <taxon>Hypocreomycetidae</taxon>
        <taxon>Hypocreales</taxon>
        <taxon>Nectriaceae</taxon>
        <taxon>Fusarium</taxon>
        <taxon>Fusarium oxysporum species complex</taxon>
    </lineage>
</organism>
<gene>
    <name evidence="6" type="ORF">FocTR4_00011898</name>
</gene>
<feature type="compositionally biased region" description="Polar residues" evidence="4">
    <location>
        <begin position="1"/>
        <end position="12"/>
    </location>
</feature>
<dbReference type="InterPro" id="IPR007219">
    <property type="entry name" value="XnlR_reg_dom"/>
</dbReference>
<dbReference type="InterPro" id="IPR050613">
    <property type="entry name" value="Sec_Metabolite_Reg"/>
</dbReference>
<dbReference type="GO" id="GO:0003677">
    <property type="term" value="F:DNA binding"/>
    <property type="evidence" value="ECO:0007669"/>
    <property type="project" value="InterPro"/>
</dbReference>
<dbReference type="SMART" id="SM00066">
    <property type="entry name" value="GAL4"/>
    <property type="match status" value="1"/>
</dbReference>
<dbReference type="InterPro" id="IPR001138">
    <property type="entry name" value="Zn2Cys6_DnaBD"/>
</dbReference>
<dbReference type="CDD" id="cd00067">
    <property type="entry name" value="GAL4"/>
    <property type="match status" value="1"/>
</dbReference>
<sequence>MAPENVEQQDSSPGRPFLTTAQVPSRQSAPSARNSRLPPTCALCQQRKVRCDRQSPCSTCIKAKVECVTQTLPGRHRKRRFPERKLLERLREYEALLRQNDIEFEPLHNDTPRGLRQHPGESESEGDSPKGTRFNSPDAEPPLPDRYPSMKPPKGGKTFWGAITQEACFSHHQDTDIIPLQFRHPVSPVDSPEGDIGQSVVQGAWDQFYGNDDYLLFSTGMEPGRLVSLHPQPAWILWFWQIYLDNIDPVLKITHAPTLQRQISEASRNLSQTSPALHALMFSIYCAALFSITDDECHSIFGESKNTLSLRYRSGCRHALVNAGFLRTSDLQVLAALLLFLVSSIRLDVFLAVLHLTCLFSYPCLLTAITSKDIDPRSLSTLTGIPVRIAQRMGLHSESHNTTFAPFEAELRRRLWWQIILLDSRTGEMADCKASSESQSCVQETATINIQASDLVPTWDCKLPLNANDSDLSMHGRGSLPTGADLTEALLIMIRTEIAEFVRHADFHLDFASPSLKGMADKSAQQRSVDQLEHMIENKYLIHCHDQVPLHFMAICIGRSLICKWRLSEHLSKISNTDFTQSGAYRDMILSTAIRMIEIDTKIRTIKAKGFLWVANFHFPFPAYVYLTQELRRRTTGPLVEQAWDAMSANYDARNFHYVGARSNIYRSFGQMLLKAWEARENCLAEMGAPTPAPPTVIALIRTELAAQRQPGLMRQNPTVDFRMDAASGYAWTPVDSSPATVRPEGNTDLVDLGPADWMFMTDVVGDIVYGGGPSWDTGI</sequence>
<evidence type="ECO:0000256" key="2">
    <source>
        <dbReference type="ARBA" id="ARBA00022723"/>
    </source>
</evidence>
<feature type="domain" description="Zn(2)-C6 fungal-type" evidence="5">
    <location>
        <begin position="40"/>
        <end position="69"/>
    </location>
</feature>
<dbReference type="EMBL" id="VMNF01000014">
    <property type="protein sequence ID" value="TXB97064.1"/>
    <property type="molecule type" value="Genomic_DNA"/>
</dbReference>
<proteinExistence type="predicted"/>
<feature type="region of interest" description="Disordered" evidence="4">
    <location>
        <begin position="1"/>
        <end position="39"/>
    </location>
</feature>
<reference evidence="6 7" key="1">
    <citation type="submission" date="2019-07" db="EMBL/GenBank/DDBJ databases">
        <title>The First High-Quality Draft Genome Sequence of the Causal Agent of the Current Panama Disease Epidemic.</title>
        <authorList>
            <person name="Warmington R.J."/>
            <person name="Kay W."/>
            <person name="Jeffries A."/>
            <person name="Bebber D."/>
            <person name="Moore K."/>
            <person name="Studholme D.J."/>
        </authorList>
    </citation>
    <scope>NUCLEOTIDE SEQUENCE [LARGE SCALE GENOMIC DNA]</scope>
    <source>
        <strain evidence="6 7">TR4</strain>
    </source>
</reference>
<dbReference type="PANTHER" id="PTHR31001">
    <property type="entry name" value="UNCHARACTERIZED TRANSCRIPTIONAL REGULATORY PROTEIN"/>
    <property type="match status" value="1"/>
</dbReference>
<accession>A0A5C6SE64</accession>
<keyword evidence="3" id="KW-0539">Nucleus</keyword>
<dbReference type="PROSITE" id="PS50048">
    <property type="entry name" value="ZN2_CY6_FUNGAL_2"/>
    <property type="match status" value="1"/>
</dbReference>
<dbReference type="GO" id="GO:0000981">
    <property type="term" value="F:DNA-binding transcription factor activity, RNA polymerase II-specific"/>
    <property type="evidence" value="ECO:0007669"/>
    <property type="project" value="InterPro"/>
</dbReference>
<dbReference type="PANTHER" id="PTHR31001:SF45">
    <property type="entry name" value="ZN(II)2CYS6 TRANSCRIPTION FACTOR (EUROFUNG)"/>
    <property type="match status" value="1"/>
</dbReference>
<comment type="caution">
    <text evidence="6">The sequence shown here is derived from an EMBL/GenBank/DDBJ whole genome shotgun (WGS) entry which is preliminary data.</text>
</comment>
<dbReference type="GO" id="GO:0005634">
    <property type="term" value="C:nucleus"/>
    <property type="evidence" value="ECO:0007669"/>
    <property type="project" value="UniProtKB-SubCell"/>
</dbReference>
<dbReference type="Pfam" id="PF00172">
    <property type="entry name" value="Zn_clus"/>
    <property type="match status" value="1"/>
</dbReference>
<evidence type="ECO:0000256" key="4">
    <source>
        <dbReference type="SAM" id="MobiDB-lite"/>
    </source>
</evidence>
<feature type="compositionally biased region" description="Basic and acidic residues" evidence="4">
    <location>
        <begin position="105"/>
        <end position="121"/>
    </location>
</feature>
<evidence type="ECO:0000256" key="3">
    <source>
        <dbReference type="ARBA" id="ARBA00023242"/>
    </source>
</evidence>
<dbReference type="GO" id="GO:0006351">
    <property type="term" value="P:DNA-templated transcription"/>
    <property type="evidence" value="ECO:0007669"/>
    <property type="project" value="InterPro"/>
</dbReference>
<comment type="subcellular location">
    <subcellularLocation>
        <location evidence="1">Nucleus</location>
    </subcellularLocation>
</comment>
<dbReference type="AlphaFoldDB" id="A0A5C6SE64"/>
<dbReference type="SUPFAM" id="SSF57701">
    <property type="entry name" value="Zn2/Cys6 DNA-binding domain"/>
    <property type="match status" value="1"/>
</dbReference>
<dbReference type="Proteomes" id="UP000321331">
    <property type="component" value="Unassembled WGS sequence"/>
</dbReference>